<dbReference type="RefSeq" id="WP_311363845.1">
    <property type="nucleotide sequence ID" value="NZ_JAVRIC010000003.1"/>
</dbReference>
<organism evidence="1 2">
    <name type="scientific">Banduia mediterranea</name>
    <dbReference type="NCBI Taxonomy" id="3075609"/>
    <lineage>
        <taxon>Bacteria</taxon>
        <taxon>Pseudomonadati</taxon>
        <taxon>Pseudomonadota</taxon>
        <taxon>Gammaproteobacteria</taxon>
        <taxon>Nevskiales</taxon>
        <taxon>Algiphilaceae</taxon>
        <taxon>Banduia</taxon>
    </lineage>
</organism>
<evidence type="ECO:0008006" key="3">
    <source>
        <dbReference type="Google" id="ProtNLM"/>
    </source>
</evidence>
<name>A0ABU2WF10_9GAMM</name>
<accession>A0ABU2WF10</accession>
<evidence type="ECO:0000313" key="1">
    <source>
        <dbReference type="EMBL" id="MDT0496455.1"/>
    </source>
</evidence>
<sequence>MRKFRLSAAFVPWSLSAGLAVSIASALLWPTPRVAAMESAELRDVRYDPLERMRLRDRKIDNIEAVIPPQCYTKTEGVSNPCWTCHTDANGQNFMADAGLQEAYAFSEAGMTNHWSNLFGSDRRHELVDAISDREILDYIRQDNYSPLREALAERSKYLGWRPDIDLAQGFDAEGFAVDGTQWRAFRFKPFPGTFWPTNGSTDDILIRLPQRFRQTASGTDSREIYKINLAILELAMTQDERIGNAAVQRTVEPLNEVVAGLDLDGDGTLETRVTRLHGLPAAYVGAAGDVKVRRYQYPLGTEFVHTVRYIDPDEGSLLSARLKELRYASKRYEIGEAITRIRYEAEQREKDVGAPPRFGGNAQTGLINSFGWLLQGYIEDSDGLLRLQTREEHMYCMGCHSTLGVTVDQTFGFPRKVPGADGWAHQNLAGIQDVPQVRLPHGEYRTYFERVRGGDEFRANDELLARFFSGGDLDMARLRAAGREGHGDIRDLIVPSRQRALELNKAYRALVLLQDFELGRDFALGDIQNVHRRIENEETDLNRTGRVYRDGRLWLNWCGSPGSCPDSKEIAVNP</sequence>
<keyword evidence="2" id="KW-1185">Reference proteome</keyword>
<proteinExistence type="predicted"/>
<dbReference type="EMBL" id="JAVRIC010000003">
    <property type="protein sequence ID" value="MDT0496455.1"/>
    <property type="molecule type" value="Genomic_DNA"/>
</dbReference>
<evidence type="ECO:0000313" key="2">
    <source>
        <dbReference type="Proteomes" id="UP001254608"/>
    </source>
</evidence>
<dbReference type="Proteomes" id="UP001254608">
    <property type="component" value="Unassembled WGS sequence"/>
</dbReference>
<gene>
    <name evidence="1" type="ORF">RM530_03625</name>
</gene>
<reference evidence="1 2" key="1">
    <citation type="submission" date="2023-09" db="EMBL/GenBank/DDBJ databases">
        <authorList>
            <person name="Rey-Velasco X."/>
        </authorList>
    </citation>
    <scope>NUCLEOTIDE SEQUENCE [LARGE SCALE GENOMIC DNA]</scope>
    <source>
        <strain evidence="1 2">W345</strain>
    </source>
</reference>
<comment type="caution">
    <text evidence="1">The sequence shown here is derived from an EMBL/GenBank/DDBJ whole genome shotgun (WGS) entry which is preliminary data.</text>
</comment>
<protein>
    <recommendedName>
        <fullName evidence="3">Lipoprotein</fullName>
    </recommendedName>
</protein>